<evidence type="ECO:0000313" key="9">
    <source>
        <dbReference type="EMBL" id="HDN85217.1"/>
    </source>
</evidence>
<keyword evidence="2" id="KW-0963">Cytoplasm</keyword>
<dbReference type="Pfam" id="PF02609">
    <property type="entry name" value="Exonuc_VII_S"/>
    <property type="match status" value="1"/>
</dbReference>
<dbReference type="GO" id="GO:0008855">
    <property type="term" value="F:exodeoxyribonuclease VII activity"/>
    <property type="evidence" value="ECO:0007669"/>
    <property type="project" value="UniProtKB-UniRule"/>
</dbReference>
<dbReference type="Proteomes" id="UP000885660">
    <property type="component" value="Unassembled WGS sequence"/>
</dbReference>
<evidence type="ECO:0000256" key="8">
    <source>
        <dbReference type="SAM" id="MobiDB-lite"/>
    </source>
</evidence>
<protein>
    <recommendedName>
        <fullName evidence="6">Exodeoxyribonuclease VII small subunit</fullName>
        <ecNumber evidence="6">3.1.11.6</ecNumber>
    </recommendedName>
</protein>
<evidence type="ECO:0000256" key="1">
    <source>
        <dbReference type="ARBA" id="ARBA00009998"/>
    </source>
</evidence>
<reference evidence="9" key="1">
    <citation type="journal article" date="2020" name="mSystems">
        <title>Genome- and Community-Level Interaction Insights into Carbon Utilization and Element Cycling Functions of Hydrothermarchaeota in Hydrothermal Sediment.</title>
        <authorList>
            <person name="Zhou Z."/>
            <person name="Liu Y."/>
            <person name="Xu W."/>
            <person name="Pan J."/>
            <person name="Luo Z.H."/>
            <person name="Li M."/>
        </authorList>
    </citation>
    <scope>NUCLEOTIDE SEQUENCE [LARGE SCALE GENOMIC DNA]</scope>
    <source>
        <strain evidence="9">HyVt-219</strain>
    </source>
</reference>
<feature type="compositionally biased region" description="Basic and acidic residues" evidence="8">
    <location>
        <begin position="67"/>
        <end position="80"/>
    </location>
</feature>
<feature type="non-terminal residue" evidence="9">
    <location>
        <position position="1"/>
    </location>
</feature>
<dbReference type="InterPro" id="IPR003761">
    <property type="entry name" value="Exonuc_VII_S"/>
</dbReference>
<comment type="similarity">
    <text evidence="1">Belongs to the XseB family.</text>
</comment>
<dbReference type="EMBL" id="DRBC01000341">
    <property type="protein sequence ID" value="HDN85217.1"/>
    <property type="molecule type" value="Genomic_DNA"/>
</dbReference>
<dbReference type="EC" id="3.1.11.6" evidence="6"/>
<dbReference type="AlphaFoldDB" id="A0A7V0QSA5"/>
<dbReference type="GO" id="GO:0009318">
    <property type="term" value="C:exodeoxyribonuclease VII complex"/>
    <property type="evidence" value="ECO:0007669"/>
    <property type="project" value="UniProtKB-UniRule"/>
</dbReference>
<dbReference type="NCBIfam" id="TIGR01280">
    <property type="entry name" value="xseB"/>
    <property type="match status" value="1"/>
</dbReference>
<evidence type="ECO:0000256" key="3">
    <source>
        <dbReference type="ARBA" id="ARBA00022722"/>
    </source>
</evidence>
<keyword evidence="7" id="KW-0175">Coiled coil</keyword>
<dbReference type="SUPFAM" id="SSF116842">
    <property type="entry name" value="XseB-like"/>
    <property type="match status" value="1"/>
</dbReference>
<proteinExistence type="inferred from homology"/>
<keyword evidence="3" id="KW-0540">Nuclease</keyword>
<dbReference type="NCBIfam" id="NF002140">
    <property type="entry name" value="PRK00977.1-4"/>
    <property type="match status" value="1"/>
</dbReference>
<dbReference type="HAMAP" id="MF_00337">
    <property type="entry name" value="Exonuc_7_S"/>
    <property type="match status" value="1"/>
</dbReference>
<evidence type="ECO:0000256" key="7">
    <source>
        <dbReference type="SAM" id="Coils"/>
    </source>
</evidence>
<evidence type="ECO:0000256" key="6">
    <source>
        <dbReference type="NCBIfam" id="TIGR01280"/>
    </source>
</evidence>
<evidence type="ECO:0000256" key="4">
    <source>
        <dbReference type="ARBA" id="ARBA00022801"/>
    </source>
</evidence>
<accession>A0A7V0QSA5</accession>
<sequence>VKVNFEEAMEKLEKITQDLEEGNLPLEESLEKFEEGMRLVNFCEKKLEEMEKRIRLLVKNEGELKLEPWQPDRKNDKSKTEYGPLFEENNQK</sequence>
<dbReference type="GO" id="GO:0006308">
    <property type="term" value="P:DNA catabolic process"/>
    <property type="evidence" value="ECO:0007669"/>
    <property type="project" value="UniProtKB-UniRule"/>
</dbReference>
<feature type="coiled-coil region" evidence="7">
    <location>
        <begin position="2"/>
        <end position="67"/>
    </location>
</feature>
<dbReference type="InterPro" id="IPR037004">
    <property type="entry name" value="Exonuc_VII_ssu_sf"/>
</dbReference>
<evidence type="ECO:0000256" key="5">
    <source>
        <dbReference type="ARBA" id="ARBA00022839"/>
    </source>
</evidence>
<organism evidence="9">
    <name type="scientific">Aerophobetes bacterium</name>
    <dbReference type="NCBI Taxonomy" id="2030807"/>
    <lineage>
        <taxon>Bacteria</taxon>
        <taxon>Candidatus Aerophobota</taxon>
    </lineage>
</organism>
<dbReference type="GO" id="GO:0005829">
    <property type="term" value="C:cytosol"/>
    <property type="evidence" value="ECO:0007669"/>
    <property type="project" value="TreeGrafter"/>
</dbReference>
<dbReference type="PANTHER" id="PTHR34137:SF1">
    <property type="entry name" value="EXODEOXYRIBONUCLEASE 7 SMALL SUBUNIT"/>
    <property type="match status" value="1"/>
</dbReference>
<comment type="caution">
    <text evidence="9">The sequence shown here is derived from an EMBL/GenBank/DDBJ whole genome shotgun (WGS) entry which is preliminary data.</text>
</comment>
<keyword evidence="4 9" id="KW-0378">Hydrolase</keyword>
<evidence type="ECO:0000256" key="2">
    <source>
        <dbReference type="ARBA" id="ARBA00022490"/>
    </source>
</evidence>
<name>A0A7V0QSA5_UNCAE</name>
<gene>
    <name evidence="9" type="primary">xseB</name>
    <name evidence="9" type="ORF">ENG47_05650</name>
</gene>
<dbReference type="Gene3D" id="1.10.287.1040">
    <property type="entry name" value="Exonuclease VII, small subunit"/>
    <property type="match status" value="1"/>
</dbReference>
<feature type="region of interest" description="Disordered" evidence="8">
    <location>
        <begin position="67"/>
        <end position="92"/>
    </location>
</feature>
<keyword evidence="5" id="KW-0269">Exonuclease</keyword>
<dbReference type="PANTHER" id="PTHR34137">
    <property type="entry name" value="EXODEOXYRIBONUCLEASE 7 SMALL SUBUNIT"/>
    <property type="match status" value="1"/>
</dbReference>